<name>A0ABQ8UG20_9EUKA</name>
<dbReference type="PANTHER" id="PTHR12146:SF0">
    <property type="entry name" value="RIBOSOMAL PROTEIN S10"/>
    <property type="match status" value="1"/>
</dbReference>
<dbReference type="GO" id="GO:0005840">
    <property type="term" value="C:ribosome"/>
    <property type="evidence" value="ECO:0007669"/>
    <property type="project" value="UniProtKB-KW"/>
</dbReference>
<evidence type="ECO:0000313" key="8">
    <source>
        <dbReference type="EMBL" id="KAJ4458218.1"/>
    </source>
</evidence>
<organism evidence="8 9">
    <name type="scientific">Paratrimastix pyriformis</name>
    <dbReference type="NCBI Taxonomy" id="342808"/>
    <lineage>
        <taxon>Eukaryota</taxon>
        <taxon>Metamonada</taxon>
        <taxon>Preaxostyla</taxon>
        <taxon>Paratrimastigidae</taxon>
        <taxon>Paratrimastix</taxon>
    </lineage>
</organism>
<comment type="caution">
    <text evidence="8">The sequence shown here is derived from an EMBL/GenBank/DDBJ whole genome shotgun (WGS) entry which is preliminary data.</text>
</comment>
<dbReference type="PANTHER" id="PTHR12146">
    <property type="entry name" value="40S RIBOSOMAL PROTEIN S10"/>
    <property type="match status" value="1"/>
</dbReference>
<keyword evidence="5" id="KW-0687">Ribonucleoprotein</keyword>
<accession>A0ABQ8UG20</accession>
<reference evidence="8" key="1">
    <citation type="journal article" date="2022" name="bioRxiv">
        <title>Genomics of Preaxostyla Flagellates Illuminates Evolutionary Transitions and the Path Towards Mitochondrial Loss.</title>
        <authorList>
            <person name="Novak L.V.F."/>
            <person name="Treitli S.C."/>
            <person name="Pyrih J."/>
            <person name="Halakuc P."/>
            <person name="Pipaliya S.V."/>
            <person name="Vacek V."/>
            <person name="Brzon O."/>
            <person name="Soukal P."/>
            <person name="Eme L."/>
            <person name="Dacks J.B."/>
            <person name="Karnkowska A."/>
            <person name="Elias M."/>
            <person name="Hampl V."/>
        </authorList>
    </citation>
    <scope>NUCLEOTIDE SEQUENCE</scope>
    <source>
        <strain evidence="8">RCP-MX</strain>
    </source>
</reference>
<protein>
    <submittedName>
        <fullName evidence="8">40S ribosomal protein S10</fullName>
    </submittedName>
</protein>
<feature type="compositionally biased region" description="Basic and acidic residues" evidence="6">
    <location>
        <begin position="176"/>
        <end position="221"/>
    </location>
</feature>
<comment type="subcellular location">
    <subcellularLocation>
        <location evidence="1">Cytoplasm</location>
    </subcellularLocation>
</comment>
<evidence type="ECO:0000256" key="4">
    <source>
        <dbReference type="ARBA" id="ARBA00022980"/>
    </source>
</evidence>
<proteinExistence type="inferred from homology"/>
<dbReference type="InterPro" id="IPR036388">
    <property type="entry name" value="WH-like_DNA-bd_sf"/>
</dbReference>
<evidence type="ECO:0000313" key="9">
    <source>
        <dbReference type="Proteomes" id="UP001141327"/>
    </source>
</evidence>
<feature type="domain" description="Plectin/eS10 N-terminal" evidence="7">
    <location>
        <begin position="86"/>
        <end position="165"/>
    </location>
</feature>
<dbReference type="InterPro" id="IPR005326">
    <property type="entry name" value="Plectin_eS10_N"/>
</dbReference>
<dbReference type="Proteomes" id="UP001141327">
    <property type="component" value="Unassembled WGS sequence"/>
</dbReference>
<gene>
    <name evidence="8" type="ORF">PAPYR_6032</name>
</gene>
<dbReference type="Pfam" id="PF03501">
    <property type="entry name" value="S10_plectin"/>
    <property type="match status" value="1"/>
</dbReference>
<dbReference type="Gene3D" id="1.10.10.10">
    <property type="entry name" value="Winged helix-like DNA-binding domain superfamily/Winged helix DNA-binding domain"/>
    <property type="match status" value="1"/>
</dbReference>
<keyword evidence="3" id="KW-0963">Cytoplasm</keyword>
<keyword evidence="9" id="KW-1185">Reference proteome</keyword>
<evidence type="ECO:0000259" key="7">
    <source>
        <dbReference type="Pfam" id="PF03501"/>
    </source>
</evidence>
<evidence type="ECO:0000256" key="2">
    <source>
        <dbReference type="ARBA" id="ARBA00007278"/>
    </source>
</evidence>
<evidence type="ECO:0000256" key="6">
    <source>
        <dbReference type="SAM" id="MobiDB-lite"/>
    </source>
</evidence>
<sequence length="221" mass="25817">MEFEVPRQDRPFKSWFERMIDRYCVLLPLEDVKGYNIQIGYTRQLISPNPAGKKNVDPQEEPHRDPPLPLPGFVLYVPGFPGDDLQGVLFAKKDFWATSHPIAELKDIPNLQVIKTMQSLRSRKFVKETFNWSHFYWYLTFDGLNYLREYLHLAENVVPNTLKKQQSARPPSSRPPRFEGRGGYSDRDAYRRTDDKKAGGEFAPKFRGERRFPPRDAAPRS</sequence>
<keyword evidence="4 8" id="KW-0689">Ribosomal protein</keyword>
<evidence type="ECO:0000256" key="1">
    <source>
        <dbReference type="ARBA" id="ARBA00004496"/>
    </source>
</evidence>
<evidence type="ECO:0000256" key="5">
    <source>
        <dbReference type="ARBA" id="ARBA00023274"/>
    </source>
</evidence>
<comment type="similarity">
    <text evidence="2">Belongs to the eukaryotic ribosomal protein eS10 family.</text>
</comment>
<evidence type="ECO:0000256" key="3">
    <source>
        <dbReference type="ARBA" id="ARBA00022490"/>
    </source>
</evidence>
<dbReference type="InterPro" id="IPR037447">
    <property type="entry name" value="Ribosomal_eS10"/>
</dbReference>
<feature type="region of interest" description="Disordered" evidence="6">
    <location>
        <begin position="162"/>
        <end position="221"/>
    </location>
</feature>
<dbReference type="EMBL" id="JAPMOS010000032">
    <property type="protein sequence ID" value="KAJ4458218.1"/>
    <property type="molecule type" value="Genomic_DNA"/>
</dbReference>